<sequence length="371" mass="41171">MADSVKSSKSAVKKAKTREKKFFGKHFNDDGCCLEAQMFVHKCLSWLEVENTNRLSEVGIYRISGGASSIQKLKELAEKDAVNFLIPPTEDTHSVTGVLKLYLREMAEPLVPYDLYGMFVATVSCPESVRDSKMKEVLLMLPPNNKVIFDRLFYHLHKVSLYADENKMDSKNLALVFAPNLLRPEIDTPDVVIGDSVFTNAFVTSLIERPDYYLHPKLIVSPRMQYSFNDLTSTSTQVSLVTSHHHHPQGGAPTLQIPHPQGGPPTLQIPQPPSTHQPPGAPPQPPHPHLPPLELPQHPPSQPLYHPPLPVPPKATPLQPVPESQPQAPSTWSPQIPNHLPPQVPPTQYQAGSDIIRKFPSAPLILKPQNG</sequence>
<keyword evidence="1" id="KW-0343">GTPase activation</keyword>
<dbReference type="GO" id="GO:0007165">
    <property type="term" value="P:signal transduction"/>
    <property type="evidence" value="ECO:0007669"/>
    <property type="project" value="InterPro"/>
</dbReference>
<dbReference type="PANTHER" id="PTHR23176">
    <property type="entry name" value="RHO/RAC/CDC GTPASE-ACTIVATING PROTEIN"/>
    <property type="match status" value="1"/>
</dbReference>
<feature type="domain" description="Rho-GAP" evidence="4">
    <location>
        <begin position="27"/>
        <end position="214"/>
    </location>
</feature>
<evidence type="ECO:0000259" key="4">
    <source>
        <dbReference type="PROSITE" id="PS50238"/>
    </source>
</evidence>
<dbReference type="GO" id="GO:0005737">
    <property type="term" value="C:cytoplasm"/>
    <property type="evidence" value="ECO:0007669"/>
    <property type="project" value="TreeGrafter"/>
</dbReference>
<dbReference type="PANTHER" id="PTHR23176:SF0">
    <property type="entry name" value="RHO GTPASE ACTIVATING PROTEIN AT 19D, ISOFORM D"/>
    <property type="match status" value="1"/>
</dbReference>
<evidence type="ECO:0000256" key="1">
    <source>
        <dbReference type="ARBA" id="ARBA00022468"/>
    </source>
</evidence>
<dbReference type="Gene3D" id="1.10.555.10">
    <property type="entry name" value="Rho GTPase activation protein"/>
    <property type="match status" value="1"/>
</dbReference>
<comment type="function">
    <text evidence="2">Rho GTPase-activating protein involved in the signal transduction pathway.</text>
</comment>
<dbReference type="InterPro" id="IPR008936">
    <property type="entry name" value="Rho_GTPase_activation_prot"/>
</dbReference>
<dbReference type="SMART" id="SM00324">
    <property type="entry name" value="RhoGAP"/>
    <property type="match status" value="1"/>
</dbReference>
<dbReference type="GO" id="GO:0005096">
    <property type="term" value="F:GTPase activator activity"/>
    <property type="evidence" value="ECO:0007669"/>
    <property type="project" value="UniProtKB-KW"/>
</dbReference>
<evidence type="ECO:0000256" key="2">
    <source>
        <dbReference type="ARBA" id="ARBA00037092"/>
    </source>
</evidence>
<dbReference type="SUPFAM" id="SSF48350">
    <property type="entry name" value="GTPase activation domain, GAP"/>
    <property type="match status" value="1"/>
</dbReference>
<name>A0A6B2L795_9EUKA</name>
<dbReference type="EMBL" id="GIBP01003846">
    <property type="protein sequence ID" value="NDV32815.1"/>
    <property type="molecule type" value="Transcribed_RNA"/>
</dbReference>
<dbReference type="CDD" id="cd00159">
    <property type="entry name" value="RhoGAP"/>
    <property type="match status" value="1"/>
</dbReference>
<accession>A0A6B2L795</accession>
<evidence type="ECO:0000313" key="5">
    <source>
        <dbReference type="EMBL" id="NDV32815.1"/>
    </source>
</evidence>
<proteinExistence type="predicted"/>
<feature type="region of interest" description="Disordered" evidence="3">
    <location>
        <begin position="239"/>
        <end position="349"/>
    </location>
</feature>
<dbReference type="AlphaFoldDB" id="A0A6B2L795"/>
<reference evidence="5" key="1">
    <citation type="journal article" date="2020" name="J. Eukaryot. Microbiol.">
        <title>De novo Sequencing, Assembly and Annotation of the Transcriptome for the Free-Living Testate Amoeba Arcella intermedia.</title>
        <authorList>
            <person name="Ribeiro G.M."/>
            <person name="Porfirio-Sousa A.L."/>
            <person name="Maurer-Alcala X.X."/>
            <person name="Katz L.A."/>
            <person name="Lahr D.J.G."/>
        </authorList>
    </citation>
    <scope>NUCLEOTIDE SEQUENCE</scope>
</reference>
<evidence type="ECO:0000256" key="3">
    <source>
        <dbReference type="SAM" id="MobiDB-lite"/>
    </source>
</evidence>
<dbReference type="PROSITE" id="PS50238">
    <property type="entry name" value="RHOGAP"/>
    <property type="match status" value="1"/>
</dbReference>
<protein>
    <recommendedName>
        <fullName evidence="4">Rho-GAP domain-containing protein</fullName>
    </recommendedName>
</protein>
<dbReference type="Pfam" id="PF00620">
    <property type="entry name" value="RhoGAP"/>
    <property type="match status" value="1"/>
</dbReference>
<feature type="compositionally biased region" description="Pro residues" evidence="3">
    <location>
        <begin position="270"/>
        <end position="315"/>
    </location>
</feature>
<feature type="compositionally biased region" description="Polar residues" evidence="3">
    <location>
        <begin position="324"/>
        <end position="336"/>
    </location>
</feature>
<dbReference type="InterPro" id="IPR000198">
    <property type="entry name" value="RhoGAP_dom"/>
</dbReference>
<organism evidence="5">
    <name type="scientific">Arcella intermedia</name>
    <dbReference type="NCBI Taxonomy" id="1963864"/>
    <lineage>
        <taxon>Eukaryota</taxon>
        <taxon>Amoebozoa</taxon>
        <taxon>Tubulinea</taxon>
        <taxon>Elardia</taxon>
        <taxon>Arcellinida</taxon>
        <taxon>Sphaerothecina</taxon>
        <taxon>Arcellidae</taxon>
        <taxon>Arcella</taxon>
    </lineage>
</organism>
<dbReference type="InterPro" id="IPR050729">
    <property type="entry name" value="Rho-GAP"/>
</dbReference>